<organism evidence="4 5">
    <name type="scientific">Ephemerocybe angulata</name>
    <dbReference type="NCBI Taxonomy" id="980116"/>
    <lineage>
        <taxon>Eukaryota</taxon>
        <taxon>Fungi</taxon>
        <taxon>Dikarya</taxon>
        <taxon>Basidiomycota</taxon>
        <taxon>Agaricomycotina</taxon>
        <taxon>Agaricomycetes</taxon>
        <taxon>Agaricomycetidae</taxon>
        <taxon>Agaricales</taxon>
        <taxon>Agaricineae</taxon>
        <taxon>Psathyrellaceae</taxon>
        <taxon>Ephemerocybe</taxon>
    </lineage>
</organism>
<keyword evidence="5" id="KW-1185">Reference proteome</keyword>
<dbReference type="InterPro" id="IPR013087">
    <property type="entry name" value="Znf_C2H2_type"/>
</dbReference>
<dbReference type="AlphaFoldDB" id="A0A8H5BMQ5"/>
<feature type="region of interest" description="Disordered" evidence="2">
    <location>
        <begin position="63"/>
        <end position="104"/>
    </location>
</feature>
<feature type="domain" description="C2H2-type" evidence="3">
    <location>
        <begin position="178"/>
        <end position="206"/>
    </location>
</feature>
<dbReference type="EMBL" id="JAACJK010000163">
    <property type="protein sequence ID" value="KAF5326269.1"/>
    <property type="molecule type" value="Genomic_DNA"/>
</dbReference>
<keyword evidence="1" id="KW-0862">Zinc</keyword>
<dbReference type="SMART" id="SM00355">
    <property type="entry name" value="ZnF_C2H2"/>
    <property type="match status" value="2"/>
</dbReference>
<evidence type="ECO:0000256" key="2">
    <source>
        <dbReference type="SAM" id="MobiDB-lite"/>
    </source>
</evidence>
<keyword evidence="1" id="KW-0863">Zinc-finger</keyword>
<dbReference type="OrthoDB" id="8922241at2759"/>
<feature type="compositionally biased region" description="Low complexity" evidence="2">
    <location>
        <begin position="161"/>
        <end position="175"/>
    </location>
</feature>
<dbReference type="InterPro" id="IPR036236">
    <property type="entry name" value="Znf_C2H2_sf"/>
</dbReference>
<protein>
    <recommendedName>
        <fullName evidence="3">C2H2-type domain-containing protein</fullName>
    </recommendedName>
</protein>
<comment type="caution">
    <text evidence="4">The sequence shown here is derived from an EMBL/GenBank/DDBJ whole genome shotgun (WGS) entry which is preliminary data.</text>
</comment>
<keyword evidence="1" id="KW-0479">Metal-binding</keyword>
<accession>A0A8H5BMQ5</accession>
<dbReference type="PROSITE" id="PS00028">
    <property type="entry name" value="ZINC_FINGER_C2H2_1"/>
    <property type="match status" value="1"/>
</dbReference>
<evidence type="ECO:0000259" key="3">
    <source>
        <dbReference type="PROSITE" id="PS50157"/>
    </source>
</evidence>
<name>A0A8H5BMQ5_9AGAR</name>
<dbReference type="Pfam" id="PF00096">
    <property type="entry name" value="zf-C2H2"/>
    <property type="match status" value="2"/>
</dbReference>
<proteinExistence type="predicted"/>
<dbReference type="PROSITE" id="PS50157">
    <property type="entry name" value="ZINC_FINGER_C2H2_2"/>
    <property type="match status" value="2"/>
</dbReference>
<dbReference type="SUPFAM" id="SSF57667">
    <property type="entry name" value="beta-beta-alpha zinc fingers"/>
    <property type="match status" value="1"/>
</dbReference>
<evidence type="ECO:0000256" key="1">
    <source>
        <dbReference type="PROSITE-ProRule" id="PRU00042"/>
    </source>
</evidence>
<dbReference type="Gene3D" id="3.30.160.60">
    <property type="entry name" value="Classic Zinc Finger"/>
    <property type="match status" value="2"/>
</dbReference>
<dbReference type="Proteomes" id="UP000541558">
    <property type="component" value="Unassembled WGS sequence"/>
</dbReference>
<gene>
    <name evidence="4" type="ORF">D9611_000387</name>
</gene>
<feature type="region of interest" description="Disordered" evidence="2">
    <location>
        <begin position="138"/>
        <end position="200"/>
    </location>
</feature>
<feature type="region of interest" description="Disordered" evidence="2">
    <location>
        <begin position="1"/>
        <end position="33"/>
    </location>
</feature>
<feature type="domain" description="C2H2-type" evidence="3">
    <location>
        <begin position="208"/>
        <end position="235"/>
    </location>
</feature>
<evidence type="ECO:0000313" key="5">
    <source>
        <dbReference type="Proteomes" id="UP000541558"/>
    </source>
</evidence>
<evidence type="ECO:0000313" key="4">
    <source>
        <dbReference type="EMBL" id="KAF5326269.1"/>
    </source>
</evidence>
<dbReference type="GO" id="GO:0008270">
    <property type="term" value="F:zinc ion binding"/>
    <property type="evidence" value="ECO:0007669"/>
    <property type="project" value="UniProtKB-KW"/>
</dbReference>
<sequence>MQSQYREPRPYTFDDPTNAYSSHSSHHSSDYTLSTPAYPNYDASYYVTSAVGNLNDSSSTYYRSVSPLSHGRHHSSSHSRYYGSDGLYGGEHRSSSSPNFIPTPSDMAHSYNNYSMIPRSPGVSSTERYATTLPYPSPHLLSLGHTGAHRPARISTSRPRSGTLGSNGSTTSPTGERFPCEKCGKTFSRSHDRKRHHETQHLASPIIHRCRYCEKEFSRADSLKRHVDNGCDEAPQHQRQ</sequence>
<reference evidence="4 5" key="1">
    <citation type="journal article" date="2020" name="ISME J.">
        <title>Uncovering the hidden diversity of litter-decomposition mechanisms in mushroom-forming fungi.</title>
        <authorList>
            <person name="Floudas D."/>
            <person name="Bentzer J."/>
            <person name="Ahren D."/>
            <person name="Johansson T."/>
            <person name="Persson P."/>
            <person name="Tunlid A."/>
        </authorList>
    </citation>
    <scope>NUCLEOTIDE SEQUENCE [LARGE SCALE GENOMIC DNA]</scope>
    <source>
        <strain evidence="4 5">CBS 175.51</strain>
    </source>
</reference>